<reference evidence="4" key="1">
    <citation type="submission" date="2020-12" db="EMBL/GenBank/DDBJ databases">
        <authorList>
            <person name="Iha C."/>
        </authorList>
    </citation>
    <scope>NUCLEOTIDE SEQUENCE</scope>
</reference>
<keyword evidence="2" id="KW-0934">Plastid</keyword>
<evidence type="ECO:0000256" key="2">
    <source>
        <dbReference type="ARBA" id="ARBA00022640"/>
    </source>
</evidence>
<accession>A0A8S1IXW0</accession>
<dbReference type="AlphaFoldDB" id="A0A8S1IXW0"/>
<sequence length="118" mass="12779">EEDANPLARLSGVLSQYQEVGAAAGPGGLDNVVIFVPLLLSLRAKGRCRVAGDERCVVNIDSIVVEIPGKEFNVDIPNDGSGFVDYLYLDEDLRIVKGNRGGYYVGVKEAPRKGFLPW</sequence>
<keyword evidence="5" id="KW-1185">Reference proteome</keyword>
<dbReference type="OrthoDB" id="348976at2759"/>
<comment type="caution">
    <text evidence="4">The sequence shown here is derived from an EMBL/GenBank/DDBJ whole genome shotgun (WGS) entry which is preliminary data.</text>
</comment>
<feature type="non-terminal residue" evidence="4">
    <location>
        <position position="1"/>
    </location>
</feature>
<proteinExistence type="predicted"/>
<evidence type="ECO:0000313" key="4">
    <source>
        <dbReference type="EMBL" id="CAD7698885.1"/>
    </source>
</evidence>
<feature type="domain" description="Plastid lipid-associated protein/fibrillin conserved" evidence="3">
    <location>
        <begin position="77"/>
        <end position="105"/>
    </location>
</feature>
<evidence type="ECO:0000313" key="5">
    <source>
        <dbReference type="Proteomes" id="UP000708148"/>
    </source>
</evidence>
<protein>
    <recommendedName>
        <fullName evidence="3">Plastid lipid-associated protein/fibrillin conserved domain-containing protein</fullName>
    </recommendedName>
</protein>
<dbReference type="Proteomes" id="UP000708148">
    <property type="component" value="Unassembled WGS sequence"/>
</dbReference>
<evidence type="ECO:0000256" key="1">
    <source>
        <dbReference type="ARBA" id="ARBA00004474"/>
    </source>
</evidence>
<dbReference type="Pfam" id="PF04755">
    <property type="entry name" value="PAP_fibrillin"/>
    <property type="match status" value="1"/>
</dbReference>
<gene>
    <name evidence="4" type="ORF">OSTQU699_LOCUS4244</name>
</gene>
<organism evidence="4 5">
    <name type="scientific">Ostreobium quekettii</name>
    <dbReference type="NCBI Taxonomy" id="121088"/>
    <lineage>
        <taxon>Eukaryota</taxon>
        <taxon>Viridiplantae</taxon>
        <taxon>Chlorophyta</taxon>
        <taxon>core chlorophytes</taxon>
        <taxon>Ulvophyceae</taxon>
        <taxon>TCBD clade</taxon>
        <taxon>Bryopsidales</taxon>
        <taxon>Ostreobineae</taxon>
        <taxon>Ostreobiaceae</taxon>
        <taxon>Ostreobium</taxon>
    </lineage>
</organism>
<name>A0A8S1IXW0_9CHLO</name>
<comment type="subcellular location">
    <subcellularLocation>
        <location evidence="1">Plastid</location>
    </subcellularLocation>
</comment>
<evidence type="ECO:0000259" key="3">
    <source>
        <dbReference type="Pfam" id="PF04755"/>
    </source>
</evidence>
<dbReference type="GO" id="GO:0009536">
    <property type="term" value="C:plastid"/>
    <property type="evidence" value="ECO:0007669"/>
    <property type="project" value="UniProtKB-SubCell"/>
</dbReference>
<dbReference type="InterPro" id="IPR006843">
    <property type="entry name" value="PAP/fibrillin_dom"/>
</dbReference>
<dbReference type="EMBL" id="CAJHUC010000905">
    <property type="protein sequence ID" value="CAD7698885.1"/>
    <property type="molecule type" value="Genomic_DNA"/>
</dbReference>